<evidence type="ECO:0000256" key="1">
    <source>
        <dbReference type="ARBA" id="ARBA00022737"/>
    </source>
</evidence>
<name>A0A6A2ZCF3_HIBSY</name>
<evidence type="ECO:0000313" key="4">
    <source>
        <dbReference type="Proteomes" id="UP000436088"/>
    </source>
</evidence>
<dbReference type="Gene3D" id="1.25.40.10">
    <property type="entry name" value="Tetratricopeptide repeat domain"/>
    <property type="match status" value="2"/>
</dbReference>
<keyword evidence="1" id="KW-0677">Repeat</keyword>
<evidence type="ECO:0000256" key="2">
    <source>
        <dbReference type="PROSITE-ProRule" id="PRU00708"/>
    </source>
</evidence>
<dbReference type="Pfam" id="PF01535">
    <property type="entry name" value="PPR"/>
    <property type="match status" value="1"/>
</dbReference>
<dbReference type="NCBIfam" id="TIGR00756">
    <property type="entry name" value="PPR"/>
    <property type="match status" value="2"/>
</dbReference>
<gene>
    <name evidence="3" type="ORF">F3Y22_tig00110933pilonHSYRG00252</name>
</gene>
<dbReference type="AlphaFoldDB" id="A0A6A2ZCF3"/>
<dbReference type="InterPro" id="IPR002885">
    <property type="entry name" value="PPR_rpt"/>
</dbReference>
<dbReference type="PANTHER" id="PTHR24015:SF548">
    <property type="entry name" value="OS08G0340900 PROTEIN"/>
    <property type="match status" value="1"/>
</dbReference>
<evidence type="ECO:0000313" key="3">
    <source>
        <dbReference type="EMBL" id="KAE8689664.1"/>
    </source>
</evidence>
<sequence>MSLCFSGRLREALGLLWRTRLKADDATYALLLQECIFRKEYRSGRRIHAQMIVIGYVPNEYLRIKLLILYAKLGDLRTAHVLFDNLLERTLISWNAMIAGFVQKGCGESGLDLYYDMRTNGLTPDQYTFASVFRDCASLASLDHGKQAHGILIKSRIRENVVVSSALMDTYFKCSSLIDAYRVFNEVDNKNAVTWTSLICGYGQHGRVNKVL</sequence>
<reference evidence="3" key="1">
    <citation type="submission" date="2019-09" db="EMBL/GenBank/DDBJ databases">
        <title>Draft genome information of white flower Hibiscus syriacus.</title>
        <authorList>
            <person name="Kim Y.-M."/>
        </authorList>
    </citation>
    <scope>NUCLEOTIDE SEQUENCE [LARGE SCALE GENOMIC DNA]</scope>
    <source>
        <strain evidence="3">YM2019G1</strain>
    </source>
</reference>
<dbReference type="Pfam" id="PF13041">
    <property type="entry name" value="PPR_2"/>
    <property type="match status" value="1"/>
</dbReference>
<accession>A0A6A2ZCF3</accession>
<dbReference type="PANTHER" id="PTHR24015">
    <property type="entry name" value="OS07G0578800 PROTEIN-RELATED"/>
    <property type="match status" value="1"/>
</dbReference>
<dbReference type="EMBL" id="VEPZ02001168">
    <property type="protein sequence ID" value="KAE8689664.1"/>
    <property type="molecule type" value="Genomic_DNA"/>
</dbReference>
<keyword evidence="4" id="KW-1185">Reference proteome</keyword>
<proteinExistence type="predicted"/>
<dbReference type="InterPro" id="IPR046960">
    <property type="entry name" value="PPR_At4g14850-like_plant"/>
</dbReference>
<protein>
    <submittedName>
        <fullName evidence="3">Pentatricopeptide repeat-containing protein</fullName>
    </submittedName>
</protein>
<dbReference type="Proteomes" id="UP000436088">
    <property type="component" value="Unassembled WGS sequence"/>
</dbReference>
<organism evidence="3 4">
    <name type="scientific">Hibiscus syriacus</name>
    <name type="common">Rose of Sharon</name>
    <dbReference type="NCBI Taxonomy" id="106335"/>
    <lineage>
        <taxon>Eukaryota</taxon>
        <taxon>Viridiplantae</taxon>
        <taxon>Streptophyta</taxon>
        <taxon>Embryophyta</taxon>
        <taxon>Tracheophyta</taxon>
        <taxon>Spermatophyta</taxon>
        <taxon>Magnoliopsida</taxon>
        <taxon>eudicotyledons</taxon>
        <taxon>Gunneridae</taxon>
        <taxon>Pentapetalae</taxon>
        <taxon>rosids</taxon>
        <taxon>malvids</taxon>
        <taxon>Malvales</taxon>
        <taxon>Malvaceae</taxon>
        <taxon>Malvoideae</taxon>
        <taxon>Hibiscus</taxon>
    </lineage>
</organism>
<feature type="repeat" description="PPR" evidence="2">
    <location>
        <begin position="90"/>
        <end position="124"/>
    </location>
</feature>
<dbReference type="InterPro" id="IPR011990">
    <property type="entry name" value="TPR-like_helical_dom_sf"/>
</dbReference>
<comment type="caution">
    <text evidence="3">The sequence shown here is derived from an EMBL/GenBank/DDBJ whole genome shotgun (WGS) entry which is preliminary data.</text>
</comment>
<dbReference type="GO" id="GO:0009451">
    <property type="term" value="P:RNA modification"/>
    <property type="evidence" value="ECO:0007669"/>
    <property type="project" value="InterPro"/>
</dbReference>
<dbReference type="PROSITE" id="PS51375">
    <property type="entry name" value="PPR"/>
    <property type="match status" value="1"/>
</dbReference>
<dbReference type="FunFam" id="1.25.40.10:FF:000341">
    <property type="entry name" value="Pentatricopeptide repeat-containing protein chloroplastic"/>
    <property type="match status" value="1"/>
</dbReference>
<dbReference type="GO" id="GO:0003723">
    <property type="term" value="F:RNA binding"/>
    <property type="evidence" value="ECO:0007669"/>
    <property type="project" value="InterPro"/>
</dbReference>